<evidence type="ECO:0000313" key="4">
    <source>
        <dbReference type="EMBL" id="MVN87539.1"/>
    </source>
</evidence>
<comment type="caution">
    <text evidence="4">The sequence shown here is derived from an EMBL/GenBank/DDBJ whole genome shotgun (WGS) entry which is preliminary data.</text>
</comment>
<evidence type="ECO:0000256" key="3">
    <source>
        <dbReference type="RuleBase" id="RU000524"/>
    </source>
</evidence>
<dbReference type="GO" id="GO:0006260">
    <property type="term" value="P:DNA replication"/>
    <property type="evidence" value="ECO:0007669"/>
    <property type="project" value="InterPro"/>
</dbReference>
<dbReference type="NCBIfam" id="TIGR00621">
    <property type="entry name" value="ssb"/>
    <property type="match status" value="1"/>
</dbReference>
<accession>A0A7C9M9B5</accession>
<dbReference type="PROSITE" id="PS50935">
    <property type="entry name" value="SSB"/>
    <property type="match status" value="2"/>
</dbReference>
<dbReference type="SUPFAM" id="SSF50249">
    <property type="entry name" value="Nucleic acid-binding proteins"/>
    <property type="match status" value="2"/>
</dbReference>
<dbReference type="PANTHER" id="PTHR10302">
    <property type="entry name" value="SINGLE-STRANDED DNA-BINDING PROTEIN"/>
    <property type="match status" value="1"/>
</dbReference>
<dbReference type="InterPro" id="IPR011344">
    <property type="entry name" value="ssDNA-bd"/>
</dbReference>
<dbReference type="AlphaFoldDB" id="A0A7C9M9B5"/>
<sequence>MVGLNRVTLAGRLTQDVEIHETPGGLTILRGTIHGQEDLFTEAGPRTVEWYHRFELAGGAAKYAAQRACGAGTAVMLDGMLDYQEWPTAEGIRRALRVKGLQLSVLDVTPDGPFGMNQVMVAGHLGRNAQMRGQGEPVTELRLGVSDRFTNRQGQAQSQTHWVNVTLWRQLARRFQHLQKGAGVVVTGKLVNASWEGSSGQRQTETKVEAQRVMPLAANRQNAVASSEGNLARVS</sequence>
<name>A0A7C9M9B5_9DEIO</name>
<dbReference type="CDD" id="cd04496">
    <property type="entry name" value="SSB_OBF"/>
    <property type="match status" value="1"/>
</dbReference>
<dbReference type="Proteomes" id="UP000483286">
    <property type="component" value="Unassembled WGS sequence"/>
</dbReference>
<dbReference type="PANTHER" id="PTHR10302:SF27">
    <property type="entry name" value="SINGLE-STRANDED DNA-BINDING PROTEIN"/>
    <property type="match status" value="1"/>
</dbReference>
<reference evidence="4 5" key="1">
    <citation type="submission" date="2019-12" db="EMBL/GenBank/DDBJ databases">
        <title>Deinococcus sp. HMF7620 Genome sequencing and assembly.</title>
        <authorList>
            <person name="Kang H."/>
            <person name="Kim H."/>
            <person name="Joh K."/>
        </authorList>
    </citation>
    <scope>NUCLEOTIDE SEQUENCE [LARGE SCALE GENOMIC DNA]</scope>
    <source>
        <strain evidence="4 5">HMF7620</strain>
    </source>
</reference>
<proteinExistence type="predicted"/>
<keyword evidence="1 2" id="KW-0238">DNA-binding</keyword>
<dbReference type="InterPro" id="IPR000424">
    <property type="entry name" value="Primosome_PriB/ssb"/>
</dbReference>
<evidence type="ECO:0000256" key="2">
    <source>
        <dbReference type="PROSITE-ProRule" id="PRU00252"/>
    </source>
</evidence>
<evidence type="ECO:0000313" key="5">
    <source>
        <dbReference type="Proteomes" id="UP000483286"/>
    </source>
</evidence>
<dbReference type="GO" id="GO:0003697">
    <property type="term" value="F:single-stranded DNA binding"/>
    <property type="evidence" value="ECO:0007669"/>
    <property type="project" value="InterPro"/>
</dbReference>
<gene>
    <name evidence="4" type="primary">ssb</name>
    <name evidence="4" type="ORF">GO986_12260</name>
</gene>
<organism evidence="4 5">
    <name type="scientific">Deinococcus arboris</name>
    <dbReference type="NCBI Taxonomy" id="2682977"/>
    <lineage>
        <taxon>Bacteria</taxon>
        <taxon>Thermotogati</taxon>
        <taxon>Deinococcota</taxon>
        <taxon>Deinococci</taxon>
        <taxon>Deinococcales</taxon>
        <taxon>Deinococcaceae</taxon>
        <taxon>Deinococcus</taxon>
    </lineage>
</organism>
<dbReference type="EMBL" id="WQLB01000015">
    <property type="protein sequence ID" value="MVN87539.1"/>
    <property type="molecule type" value="Genomic_DNA"/>
</dbReference>
<dbReference type="GO" id="GO:0009295">
    <property type="term" value="C:nucleoid"/>
    <property type="evidence" value="ECO:0007669"/>
    <property type="project" value="TreeGrafter"/>
</dbReference>
<protein>
    <recommendedName>
        <fullName evidence="3">Single-stranded DNA-binding protein</fullName>
    </recommendedName>
</protein>
<dbReference type="Pfam" id="PF00436">
    <property type="entry name" value="SSB"/>
    <property type="match status" value="2"/>
</dbReference>
<dbReference type="InterPro" id="IPR012340">
    <property type="entry name" value="NA-bd_OB-fold"/>
</dbReference>
<keyword evidence="5" id="KW-1185">Reference proteome</keyword>
<dbReference type="RefSeq" id="WP_157459594.1">
    <property type="nucleotide sequence ID" value="NZ_WQLB01000015.1"/>
</dbReference>
<dbReference type="Gene3D" id="2.40.50.140">
    <property type="entry name" value="Nucleic acid-binding proteins"/>
    <property type="match status" value="2"/>
</dbReference>
<evidence type="ECO:0000256" key="1">
    <source>
        <dbReference type="ARBA" id="ARBA00023125"/>
    </source>
</evidence>